<dbReference type="Pfam" id="PF00891">
    <property type="entry name" value="Methyltransf_2"/>
    <property type="match status" value="1"/>
</dbReference>
<accession>X1INW6</accession>
<keyword evidence="2" id="KW-0808">Transferase</keyword>
<feature type="domain" description="O-methyltransferase C-terminal" evidence="4">
    <location>
        <begin position="4"/>
        <end position="155"/>
    </location>
</feature>
<sequence>DSRPFKKLLDIGGGSGAYTIAFLQKNPQLQAIIYDLDGVILIAEEKIREVQLQNRVNFVTGDYNKNELPGGCDLTLLSAVIHQNSPKQNLSLFQKIYRALELGGSLLIRDHVMDTTRTIPPMGALFALNMLVSTSAGDTYTFDEIKGGLEMAGFEKVEMLMKGGKMDCLMEARKLK</sequence>
<dbReference type="AlphaFoldDB" id="X1INW6"/>
<dbReference type="PROSITE" id="PS51683">
    <property type="entry name" value="SAM_OMT_II"/>
    <property type="match status" value="1"/>
</dbReference>
<dbReference type="GO" id="GO:0032259">
    <property type="term" value="P:methylation"/>
    <property type="evidence" value="ECO:0007669"/>
    <property type="project" value="UniProtKB-KW"/>
</dbReference>
<dbReference type="SUPFAM" id="SSF53335">
    <property type="entry name" value="S-adenosyl-L-methionine-dependent methyltransferases"/>
    <property type="match status" value="1"/>
</dbReference>
<protein>
    <recommendedName>
        <fullName evidence="4">O-methyltransferase C-terminal domain-containing protein</fullName>
    </recommendedName>
</protein>
<dbReference type="Gene3D" id="3.40.50.150">
    <property type="entry name" value="Vaccinia Virus protein VP39"/>
    <property type="match status" value="1"/>
</dbReference>
<dbReference type="InterPro" id="IPR029063">
    <property type="entry name" value="SAM-dependent_MTases_sf"/>
</dbReference>
<comment type="caution">
    <text evidence="5">The sequence shown here is derived from an EMBL/GenBank/DDBJ whole genome shotgun (WGS) entry which is preliminary data.</text>
</comment>
<evidence type="ECO:0000313" key="5">
    <source>
        <dbReference type="EMBL" id="GAH59233.1"/>
    </source>
</evidence>
<dbReference type="PANTHER" id="PTHR43712:SF2">
    <property type="entry name" value="O-METHYLTRANSFERASE CICE"/>
    <property type="match status" value="1"/>
</dbReference>
<evidence type="ECO:0000259" key="4">
    <source>
        <dbReference type="Pfam" id="PF00891"/>
    </source>
</evidence>
<proteinExistence type="predicted"/>
<dbReference type="EMBL" id="BARU01019990">
    <property type="protein sequence ID" value="GAH59233.1"/>
    <property type="molecule type" value="Genomic_DNA"/>
</dbReference>
<evidence type="ECO:0000256" key="3">
    <source>
        <dbReference type="ARBA" id="ARBA00022691"/>
    </source>
</evidence>
<feature type="non-terminal residue" evidence="5">
    <location>
        <position position="1"/>
    </location>
</feature>
<reference evidence="5" key="1">
    <citation type="journal article" date="2014" name="Front. Microbiol.">
        <title>High frequency of phylogenetically diverse reductive dehalogenase-homologous genes in deep subseafloor sedimentary metagenomes.</title>
        <authorList>
            <person name="Kawai M."/>
            <person name="Futagami T."/>
            <person name="Toyoda A."/>
            <person name="Takaki Y."/>
            <person name="Nishi S."/>
            <person name="Hori S."/>
            <person name="Arai W."/>
            <person name="Tsubouchi T."/>
            <person name="Morono Y."/>
            <person name="Uchiyama I."/>
            <person name="Ito T."/>
            <person name="Fujiyama A."/>
            <person name="Inagaki F."/>
            <person name="Takami H."/>
        </authorList>
    </citation>
    <scope>NUCLEOTIDE SEQUENCE</scope>
    <source>
        <strain evidence="5">Expedition CK06-06</strain>
    </source>
</reference>
<keyword evidence="3" id="KW-0949">S-adenosyl-L-methionine</keyword>
<organism evidence="5">
    <name type="scientific">marine sediment metagenome</name>
    <dbReference type="NCBI Taxonomy" id="412755"/>
    <lineage>
        <taxon>unclassified sequences</taxon>
        <taxon>metagenomes</taxon>
        <taxon>ecological metagenomes</taxon>
    </lineage>
</organism>
<dbReference type="PANTHER" id="PTHR43712">
    <property type="entry name" value="PUTATIVE (AFU_ORTHOLOGUE AFUA_4G14580)-RELATED"/>
    <property type="match status" value="1"/>
</dbReference>
<dbReference type="InterPro" id="IPR016461">
    <property type="entry name" value="COMT-like"/>
</dbReference>
<keyword evidence="1" id="KW-0489">Methyltransferase</keyword>
<name>X1INW6_9ZZZZ</name>
<dbReference type="GO" id="GO:0008171">
    <property type="term" value="F:O-methyltransferase activity"/>
    <property type="evidence" value="ECO:0007669"/>
    <property type="project" value="InterPro"/>
</dbReference>
<dbReference type="InterPro" id="IPR001077">
    <property type="entry name" value="COMT_C"/>
</dbReference>
<dbReference type="CDD" id="cd02440">
    <property type="entry name" value="AdoMet_MTases"/>
    <property type="match status" value="1"/>
</dbReference>
<evidence type="ECO:0000256" key="1">
    <source>
        <dbReference type="ARBA" id="ARBA00022603"/>
    </source>
</evidence>
<evidence type="ECO:0000256" key="2">
    <source>
        <dbReference type="ARBA" id="ARBA00022679"/>
    </source>
</evidence>
<gene>
    <name evidence="5" type="ORF">S03H2_32880</name>
</gene>